<organism evidence="4 5">
    <name type="scientific">Trichinella pseudospiralis</name>
    <name type="common">Parasitic roundworm</name>
    <dbReference type="NCBI Taxonomy" id="6337"/>
    <lineage>
        <taxon>Eukaryota</taxon>
        <taxon>Metazoa</taxon>
        <taxon>Ecdysozoa</taxon>
        <taxon>Nematoda</taxon>
        <taxon>Enoplea</taxon>
        <taxon>Dorylaimia</taxon>
        <taxon>Trichinellida</taxon>
        <taxon>Trichinellidae</taxon>
        <taxon>Trichinella</taxon>
    </lineage>
</organism>
<feature type="transmembrane region" description="Helical" evidence="3">
    <location>
        <begin position="12"/>
        <end position="31"/>
    </location>
</feature>
<evidence type="ECO:0000256" key="3">
    <source>
        <dbReference type="SAM" id="Phobius"/>
    </source>
</evidence>
<dbReference type="PRINTS" id="PR00501">
    <property type="entry name" value="KELCHREPEAT"/>
</dbReference>
<name>A0A0V0XM48_TRIPS</name>
<evidence type="ECO:0000313" key="5">
    <source>
        <dbReference type="Proteomes" id="UP000054815"/>
    </source>
</evidence>
<dbReference type="EMBL" id="JYDU01000212">
    <property type="protein sequence ID" value="KRX89005.1"/>
    <property type="molecule type" value="Genomic_DNA"/>
</dbReference>
<accession>A0A0V0XM48</accession>
<evidence type="ECO:0000313" key="4">
    <source>
        <dbReference type="EMBL" id="KRX89005.1"/>
    </source>
</evidence>
<dbReference type="Pfam" id="PF24681">
    <property type="entry name" value="Kelch_KLHDC2_KLHL20_DRC7"/>
    <property type="match status" value="1"/>
</dbReference>
<sequence>MKYCRVEYTILVVFFFFVFSEHNFTGLFVIYKQLVVVSIHLASHVNNTVANGEILVAERLEKMAAPRCAFGVVVVDNYIIVLGGYNRAECLKSTECYDVANNEWTDYISMSCERGRFNAAASGNEIYIVGGSDGSNDLNTAEMIVFGKGLNNDKWKRLANLPSARSNAGRAEAGCAVYNGKIYVIGGCDGWEKLNTVEVYDPTSNKWTMIAPMTTPRRACGAALFVVGGCDGIGILDSVEFIDLEDENSVWNTGQSMRTPRANARLVEVNSQLIVIGGFDGNSFLSSIESYAEGDSEWKKYK</sequence>
<dbReference type="InterPro" id="IPR006652">
    <property type="entry name" value="Kelch_1"/>
</dbReference>
<protein>
    <submittedName>
        <fullName evidence="4">Influenza virus NS1A-binding-like protein</fullName>
    </submittedName>
</protein>
<keyword evidence="3" id="KW-0812">Transmembrane</keyword>
<dbReference type="SMART" id="SM00612">
    <property type="entry name" value="Kelch"/>
    <property type="match status" value="4"/>
</dbReference>
<comment type="caution">
    <text evidence="4">The sequence shown here is derived from an EMBL/GenBank/DDBJ whole genome shotgun (WGS) entry which is preliminary data.</text>
</comment>
<evidence type="ECO:0000256" key="1">
    <source>
        <dbReference type="ARBA" id="ARBA00022441"/>
    </source>
</evidence>
<keyword evidence="3" id="KW-0472">Membrane</keyword>
<dbReference type="AlphaFoldDB" id="A0A0V0XM48"/>
<proteinExistence type="predicted"/>
<dbReference type="InterPro" id="IPR015915">
    <property type="entry name" value="Kelch-typ_b-propeller"/>
</dbReference>
<keyword evidence="1" id="KW-0880">Kelch repeat</keyword>
<evidence type="ECO:0000256" key="2">
    <source>
        <dbReference type="ARBA" id="ARBA00022737"/>
    </source>
</evidence>
<dbReference type="PANTHER" id="PTHR46344">
    <property type="entry name" value="OS02G0202900 PROTEIN"/>
    <property type="match status" value="1"/>
</dbReference>
<dbReference type="Gene3D" id="2.120.10.80">
    <property type="entry name" value="Kelch-type beta propeller"/>
    <property type="match status" value="1"/>
</dbReference>
<dbReference type="PANTHER" id="PTHR46344:SF27">
    <property type="entry name" value="KELCH REPEAT SUPERFAMILY PROTEIN"/>
    <property type="match status" value="1"/>
</dbReference>
<dbReference type="Proteomes" id="UP000054815">
    <property type="component" value="Unassembled WGS sequence"/>
</dbReference>
<keyword evidence="2" id="KW-0677">Repeat</keyword>
<keyword evidence="3" id="KW-1133">Transmembrane helix</keyword>
<reference evidence="4 5" key="1">
    <citation type="submission" date="2015-01" db="EMBL/GenBank/DDBJ databases">
        <title>Evolution of Trichinella species and genotypes.</title>
        <authorList>
            <person name="Korhonen P.K."/>
            <person name="Edoardo P."/>
            <person name="Giuseppe L.R."/>
            <person name="Gasser R.B."/>
        </authorList>
    </citation>
    <scope>NUCLEOTIDE SEQUENCE [LARGE SCALE GENOMIC DNA]</scope>
    <source>
        <strain evidence="4">ISS141</strain>
    </source>
</reference>
<gene>
    <name evidence="4" type="primary">Ivns1abp</name>
    <name evidence="4" type="ORF">T4E_3371</name>
</gene>
<dbReference type="SUPFAM" id="SSF50965">
    <property type="entry name" value="Galactose oxidase, central domain"/>
    <property type="match status" value="1"/>
</dbReference>
<dbReference type="InterPro" id="IPR011043">
    <property type="entry name" value="Gal_Oxase/kelch_b-propeller"/>
</dbReference>